<feature type="non-terminal residue" evidence="1">
    <location>
        <position position="1"/>
    </location>
</feature>
<accession>V8NJ26</accession>
<evidence type="ECO:0000313" key="1">
    <source>
        <dbReference type="EMBL" id="ETE61527.1"/>
    </source>
</evidence>
<name>V8NJ26_OPHHA</name>
<keyword evidence="2" id="KW-1185">Reference proteome</keyword>
<organism evidence="1 2">
    <name type="scientific">Ophiophagus hannah</name>
    <name type="common">King cobra</name>
    <name type="synonym">Naja hannah</name>
    <dbReference type="NCBI Taxonomy" id="8665"/>
    <lineage>
        <taxon>Eukaryota</taxon>
        <taxon>Metazoa</taxon>
        <taxon>Chordata</taxon>
        <taxon>Craniata</taxon>
        <taxon>Vertebrata</taxon>
        <taxon>Euteleostomi</taxon>
        <taxon>Lepidosauria</taxon>
        <taxon>Squamata</taxon>
        <taxon>Bifurcata</taxon>
        <taxon>Unidentata</taxon>
        <taxon>Episquamata</taxon>
        <taxon>Toxicofera</taxon>
        <taxon>Serpentes</taxon>
        <taxon>Colubroidea</taxon>
        <taxon>Elapidae</taxon>
        <taxon>Elapinae</taxon>
        <taxon>Ophiophagus</taxon>
    </lineage>
</organism>
<protein>
    <submittedName>
        <fullName evidence="1">Cytosolic phospholipase A2 epsilon</fullName>
    </submittedName>
</protein>
<reference evidence="1 2" key="1">
    <citation type="journal article" date="2013" name="Proc. Natl. Acad. Sci. U.S.A.">
        <title>The king cobra genome reveals dynamic gene evolution and adaptation in the snake venom system.</title>
        <authorList>
            <person name="Vonk F.J."/>
            <person name="Casewell N.R."/>
            <person name="Henkel C.V."/>
            <person name="Heimberg A.M."/>
            <person name="Jansen H.J."/>
            <person name="McCleary R.J."/>
            <person name="Kerkkamp H.M."/>
            <person name="Vos R.A."/>
            <person name="Guerreiro I."/>
            <person name="Calvete J.J."/>
            <person name="Wuster W."/>
            <person name="Woods A.E."/>
            <person name="Logan J.M."/>
            <person name="Harrison R.A."/>
            <person name="Castoe T.A."/>
            <person name="de Koning A.P."/>
            <person name="Pollock D.D."/>
            <person name="Yandell M."/>
            <person name="Calderon D."/>
            <person name="Renjifo C."/>
            <person name="Currier R.B."/>
            <person name="Salgado D."/>
            <person name="Pla D."/>
            <person name="Sanz L."/>
            <person name="Hyder A.S."/>
            <person name="Ribeiro J.M."/>
            <person name="Arntzen J.W."/>
            <person name="van den Thillart G.E."/>
            <person name="Boetzer M."/>
            <person name="Pirovano W."/>
            <person name="Dirks R.P."/>
            <person name="Spaink H.P."/>
            <person name="Duboule D."/>
            <person name="McGlinn E."/>
            <person name="Kini R.M."/>
            <person name="Richardson M.K."/>
        </authorList>
    </citation>
    <scope>NUCLEOTIDE SEQUENCE</scope>
    <source>
        <tissue evidence="1">Blood</tissue>
    </source>
</reference>
<comment type="caution">
    <text evidence="1">The sequence shown here is derived from an EMBL/GenBank/DDBJ whole genome shotgun (WGS) entry which is preliminary data.</text>
</comment>
<dbReference type="AlphaFoldDB" id="V8NJ26"/>
<evidence type="ECO:0000313" key="2">
    <source>
        <dbReference type="Proteomes" id="UP000018936"/>
    </source>
</evidence>
<dbReference type="EMBL" id="AZIM01003852">
    <property type="protein sequence ID" value="ETE61527.1"/>
    <property type="molecule type" value="Genomic_DNA"/>
</dbReference>
<sequence length="78" mass="8892">MINETFIRERGFMIIIFILENNILELIVHDENHCLLDGHPLTVLFDVAKLQLGETICLTFPLDPKVRGQSCSSKEGHD</sequence>
<gene>
    <name evidence="1" type="primary">PLA2G4E</name>
    <name evidence="1" type="ORF">L345_12721</name>
</gene>
<dbReference type="Proteomes" id="UP000018936">
    <property type="component" value="Unassembled WGS sequence"/>
</dbReference>
<proteinExistence type="predicted"/>